<evidence type="ECO:0000256" key="2">
    <source>
        <dbReference type="ARBA" id="ARBA00004496"/>
    </source>
</evidence>
<dbReference type="PROSITE" id="PS51651">
    <property type="entry name" value="DOCKER"/>
    <property type="match status" value="1"/>
</dbReference>
<keyword evidence="9 14" id="KW-1133">Transmembrane helix</keyword>
<dbReference type="InterPro" id="IPR036028">
    <property type="entry name" value="SH3-like_dom_sf"/>
</dbReference>
<dbReference type="Gene3D" id="2.60.40.150">
    <property type="entry name" value="C2 domain"/>
    <property type="match status" value="1"/>
</dbReference>
<dbReference type="EMBL" id="CAJVPA010000111">
    <property type="protein sequence ID" value="CAG8353247.1"/>
    <property type="molecule type" value="Genomic_DNA"/>
</dbReference>
<dbReference type="GO" id="GO:0005886">
    <property type="term" value="C:plasma membrane"/>
    <property type="evidence" value="ECO:0007669"/>
    <property type="project" value="TreeGrafter"/>
</dbReference>
<dbReference type="OrthoDB" id="18896at2759"/>
<evidence type="ECO:0000256" key="4">
    <source>
        <dbReference type="ARBA" id="ARBA00022443"/>
    </source>
</evidence>
<evidence type="ECO:0000256" key="10">
    <source>
        <dbReference type="ARBA" id="ARBA00023136"/>
    </source>
</evidence>
<feature type="transmembrane region" description="Helical" evidence="14">
    <location>
        <begin position="2341"/>
        <end position="2362"/>
    </location>
</feature>
<dbReference type="Pfam" id="PF23554">
    <property type="entry name" value="TPR_DOCK"/>
    <property type="match status" value="2"/>
</dbReference>
<dbReference type="CDD" id="cd11684">
    <property type="entry name" value="DHR2_DOCK"/>
    <property type="match status" value="1"/>
</dbReference>
<keyword evidence="8 14" id="KW-0812">Transmembrane</keyword>
<evidence type="ECO:0000256" key="1">
    <source>
        <dbReference type="ARBA" id="ARBA00004141"/>
    </source>
</evidence>
<proteinExistence type="inferred from homology"/>
<dbReference type="Pfam" id="PF01699">
    <property type="entry name" value="Na_Ca_ex"/>
    <property type="match status" value="2"/>
</dbReference>
<evidence type="ECO:0000256" key="8">
    <source>
        <dbReference type="ARBA" id="ARBA00022692"/>
    </source>
</evidence>
<sequence>MPWRPLPRIAFAVAIYPFNPSSPADLPLELGDELYIIEQGGTDGEWCRGYLVAPPSLLAGLSSTKGQTLEARVFSGIFPRNCVEIREVLGDGDGYKALLNGDRKSIDRLTLSGSDGEFLARNSFALSGDFQGEVSDVIFAKKGKPAQIVIHKTEDPALSSPRSVQTWRTGSIPHTPVSFAPRDPDAPKPAAPVPMLKIGDETPTSLTEPLVDEIASCLREWHSTNLHELLLDQKYDVLENMTNMVQELDFARRQLLHNVLTGKEKEALRNETVWKLVKANKMLSGNVIVRDPEQRGRLLTGDDSGIQLAKLQSEMSMLESSPVTTSDATALHHLLLEINAVSGNSPGPTTIAIQLYSQTDAGVFGPLSEAFSLDIPSPDKFINMSQSSKLKTLFTELAATDIGDGSANGRQLYLVVWVRASETRSAPDTTPVSRPSVSRESPTPVKPPANGGIQPSAKGSLRTRRSMMWTPKQRGPSLDNPARPNGQGIPRSSSSSSSFKEPVAPQPAPTKETSAIRTVGVGVFEISQILRQERDGEQVINIWSPRREGEEGDGLTEGFDKLVRTLLPSPTGRYVRADHAARLHLHLRPFVSSDPDALIRQNPTILHDVVQTQRIGFSKAPTRPRSDIYVTLSQAVFPTDALLSHPQAGQLPLQVTSGLNNLQLTLEVRDAQGARVDRCVFPSSANTSNTAWRTTVTQRGSPWNQTIRLKIPTEKIPGSHMVMSVADAPDFPFALAWMPLWDQQAFIKDGPHSLLLHAYDKQTSSIENGKGAYLNLPWSSLGKNESAKDEALTGPLATLQLETHLCSTEYSQDQVILSLLNWRERPVDEVLDTLKRLLFVPEIEIVKQLNGVFDALFGILVENAGNEEYENLIFNNLVTVLGIVHDRRYNLGPLVDSYADSQFNFPFVTPCLIRSYLRLLNGATDGQQSRSLRAAFKVGRHLLKFIIKAREQQKAKEEGIGITNVQSTFNRDMHTIFKSMETLMKNTSPALVGSKTLVVQHIHTWLPELSKVLSRDEMIMIALSFMDSCKDVTGMLILYKLVLIQNYTQFEMFASGEERKTLINSCIGWLAPYWGSTPTVSDLYRDQVRLSNSIVAQLLSRPDPLLYGFMPSIVASYCAISAEGVDESEYLSLLFSKAFPFQMKTAKTPQRFDESLVELSALIAAISKITNPKLPSLNELELATFVGQTFEAHNSILDCEAYPESWFSMHVYNHRATIKSLEHIALLLIDKLLPAPDDADTFDTKLWESFFTTLLKVISSDVLALETFPEQKRRAVWKIAGDVREQGADLLQSTWEAIGWETSDDERERFNLKRLGGYQVQYVPGLVPPIIGLCLSVHEGLRHVAVQILQTMILSEWDLNQDISIIETEIISSLDTLFKSTQMNETVSQKIFITELLDLFESETISDDLLANAVRSLVGTVDELLDLLVASQSGVSTSSLQALKLMEYMKDMGREDIFIRYVHELAEAQAAAGNFTEAGLALQFHADLYEWDLTKVLPELLTPTFPAQNAFDRREALYFSVIQNFENAMAWAPALTCYKELAAHYEHTTMDFAKLSRAQSSMARIYDSIAKGGRQFPRYFRVIYKGLGFPLSLRDKEFVFEAAPTERMAAFIDRMQREHPIAQIMSSGEIPDYEGQFLQISAVSAYRDVSHPVYQRSKVPYSVREHLLISEPLRFSSTSRRHTGSSDVREQFVEKFVFTVSDAFPNILRRSEIVSAQEIALSPLQTAIERTWRKTQELQLLERRAASGEDSSLSNLTEALEQLLEHRSPSSNCVALYRVFLSDAEIARNKRLEEVDEDAEDVEESEPEPVDPMETALSVALVDHALAIKHALSLYQRPAHQATQAELLRRFEDVFEPELGSVAPAPVEYSSPTPTQTARQSPVGDARRLPIHRTISPEQDVNGRTAHARKRSDRQSVSHRISIINPFKRHGGSNSIFTIQPDKTQTSGEEEVDDDTATIHSHTTNHSRAGRSEKRRSFFGDKGYKHGSSPSVAQESQTSLKIRNPSQDASHNGRSRGSSQHRHPSTGERAPPSASGGWSTLPPTRDYSRPATRDSNPVTMTTTNGTAPLSPVSNHSSGNGGMRDSVFRRFSLLKGKGVGRKNSRMDIKSLPEDIPGMSTEYQSHIMYQAYIVLCTRNPTTTKVALELQTGPCIEMRCGSAGLGIGMQPTSIAHLAPTGGVKSVIITDPRATLLSEGCANFQFHGNVPSLPNPNFRSQFRSFSFGPRTATMPRNGSVDERTGLLRGSFSGLAPHEHDGPHRHPKDSRLWVQWPTHVVHLTWKTLVRDYVNLLLICVPLGIVAGALGWDSTAVFTLNFFAIIPLASLLSFATEELAATMGQALGGLMNATFGNAVELIVSIIALKDNQVRVVQASMLGSILSNILLVLGCCFFVGGLRFREQSFNSTVASTMSSLMAVASASLIIPATLYAAISNNSNSAPGDDDNRAAQHNILILSHGTSIILLLIYVMYLYFQLRSHSDLFEETNGSDAETGAADEEEEEEEERILSPWAATVALVVVTILVSICADYLVGSIDSIVEKTGMSKTFIGLVLIPIVGNAAEHVTAVVVAYKDKMDLAIGVAIGSSLQIALFVTPFLVILGWIINIPMTLHFQTFETVAFFISGLVVTLLIQDGKSNYLEGGMCLGMYIILALAFYVYPDNVVN</sequence>
<dbReference type="GO" id="GO:0031267">
    <property type="term" value="F:small GTPase binding"/>
    <property type="evidence" value="ECO:0007669"/>
    <property type="project" value="TreeGrafter"/>
</dbReference>
<dbReference type="InterPro" id="IPR004798">
    <property type="entry name" value="CAX-like"/>
</dbReference>
<evidence type="ECO:0000259" key="15">
    <source>
        <dbReference type="PROSITE" id="PS50002"/>
    </source>
</evidence>
<dbReference type="PANTHER" id="PTHR45653">
    <property type="entry name" value="DEDICATOR OF CYTOKINESIS"/>
    <property type="match status" value="1"/>
</dbReference>
<dbReference type="GO" id="GO:0015369">
    <property type="term" value="F:calcium:proton antiporter activity"/>
    <property type="evidence" value="ECO:0007669"/>
    <property type="project" value="InterPro"/>
</dbReference>
<feature type="compositionally biased region" description="Polar residues" evidence="13">
    <location>
        <begin position="1988"/>
        <end position="2018"/>
    </location>
</feature>
<feature type="region of interest" description="Disordered" evidence="13">
    <location>
        <begin position="1792"/>
        <end position="1812"/>
    </location>
</feature>
<evidence type="ECO:0008006" key="20">
    <source>
        <dbReference type="Google" id="ProtNLM"/>
    </source>
</evidence>
<dbReference type="Gene3D" id="1.20.1270.350">
    <property type="entry name" value="Dedicator of cytokinesis N-terminal subdomain"/>
    <property type="match status" value="1"/>
</dbReference>
<feature type="compositionally biased region" description="Acidic residues" evidence="13">
    <location>
        <begin position="1794"/>
        <end position="1811"/>
    </location>
</feature>
<feature type="transmembrane region" description="Helical" evidence="14">
    <location>
        <begin position="2287"/>
        <end position="2306"/>
    </location>
</feature>
<evidence type="ECO:0000256" key="5">
    <source>
        <dbReference type="ARBA" id="ARBA00022490"/>
    </source>
</evidence>
<feature type="transmembrane region" description="Helical" evidence="14">
    <location>
        <begin position="2451"/>
        <end position="2472"/>
    </location>
</feature>
<dbReference type="PROSITE" id="PS51650">
    <property type="entry name" value="C2_DOCK"/>
    <property type="match status" value="1"/>
</dbReference>
<dbReference type="Gene3D" id="1.20.1420.30">
    <property type="entry name" value="NCX, central ion-binding region"/>
    <property type="match status" value="2"/>
</dbReference>
<dbReference type="Pfam" id="PF16172">
    <property type="entry name" value="DOCK_N"/>
    <property type="match status" value="1"/>
</dbReference>
<dbReference type="Pfam" id="PF06920">
    <property type="entry name" value="DHR-2_Lobe_A"/>
    <property type="match status" value="1"/>
</dbReference>
<feature type="region of interest" description="Disordered" evidence="13">
    <location>
        <begin position="1863"/>
        <end position="2083"/>
    </location>
</feature>
<dbReference type="InterPro" id="IPR044880">
    <property type="entry name" value="NCX_ion-bd_dom_sf"/>
</dbReference>
<dbReference type="InterPro" id="IPR004837">
    <property type="entry name" value="NaCa_Exmemb"/>
</dbReference>
<evidence type="ECO:0000256" key="13">
    <source>
        <dbReference type="SAM" id="MobiDB-lite"/>
    </source>
</evidence>
<feature type="transmembrane region" description="Helical" evidence="14">
    <location>
        <begin position="2374"/>
        <end position="2395"/>
    </location>
</feature>
<dbReference type="InterPro" id="IPR035892">
    <property type="entry name" value="C2_domain_sf"/>
</dbReference>
<feature type="transmembrane region" description="Helical" evidence="14">
    <location>
        <begin position="2636"/>
        <end position="2656"/>
    </location>
</feature>
<feature type="domain" description="SH3" evidence="15">
    <location>
        <begin position="7"/>
        <end position="88"/>
    </location>
</feature>
<comment type="similarity">
    <text evidence="12">Belongs to the DOCK family.</text>
</comment>
<feature type="region of interest" description="Disordered" evidence="13">
    <location>
        <begin position="424"/>
        <end position="514"/>
    </location>
</feature>
<keyword evidence="6" id="KW-0597">Phosphoprotein</keyword>
<feature type="domain" description="C2 DOCK-type" evidence="16">
    <location>
        <begin position="625"/>
        <end position="806"/>
    </location>
</feature>
<evidence type="ECO:0000256" key="7">
    <source>
        <dbReference type="ARBA" id="ARBA00022658"/>
    </source>
</evidence>
<dbReference type="PANTHER" id="PTHR45653:SF10">
    <property type="entry name" value="MYOBLAST CITY, ISOFORM B"/>
    <property type="match status" value="1"/>
</dbReference>
<accession>A0A9W4IVN9</accession>
<evidence type="ECO:0000256" key="3">
    <source>
        <dbReference type="ARBA" id="ARBA00008170"/>
    </source>
</evidence>
<dbReference type="FunFam" id="1.20.1420.30:FF:000021">
    <property type="entry name" value="Vacuolar calcium ion transporter"/>
    <property type="match status" value="1"/>
</dbReference>
<dbReference type="Gene3D" id="2.30.30.40">
    <property type="entry name" value="SH3 Domains"/>
    <property type="match status" value="1"/>
</dbReference>
<evidence type="ECO:0000256" key="6">
    <source>
        <dbReference type="ARBA" id="ARBA00022553"/>
    </source>
</evidence>
<feature type="transmembrane region" description="Helical" evidence="14">
    <location>
        <begin position="2545"/>
        <end position="2568"/>
    </location>
</feature>
<feature type="compositionally biased region" description="Polar residues" evidence="13">
    <location>
        <begin position="1870"/>
        <end position="1880"/>
    </location>
</feature>
<dbReference type="InterPro" id="IPR056372">
    <property type="entry name" value="TPR_DOCK"/>
</dbReference>
<evidence type="ECO:0000256" key="14">
    <source>
        <dbReference type="SAM" id="Phobius"/>
    </source>
</evidence>
<feature type="compositionally biased region" description="Low complexity" evidence="13">
    <location>
        <begin position="430"/>
        <end position="443"/>
    </location>
</feature>
<comment type="caution">
    <text evidence="18">The sequence shown here is derived from an EMBL/GenBank/DDBJ whole genome shotgun (WGS) entry which is preliminary data.</text>
</comment>
<evidence type="ECO:0000256" key="12">
    <source>
        <dbReference type="PROSITE-ProRule" id="PRU00983"/>
    </source>
</evidence>
<feature type="transmembrane region" description="Helical" evidence="14">
    <location>
        <begin position="2407"/>
        <end position="2431"/>
    </location>
</feature>
<feature type="transmembrane region" description="Helical" evidence="14">
    <location>
        <begin position="2509"/>
        <end position="2533"/>
    </location>
</feature>
<feature type="compositionally biased region" description="Basic and acidic residues" evidence="13">
    <location>
        <begin position="1970"/>
        <end position="1984"/>
    </location>
</feature>
<evidence type="ECO:0000259" key="17">
    <source>
        <dbReference type="PROSITE" id="PS51651"/>
    </source>
</evidence>
<dbReference type="Gene3D" id="1.25.40.410">
    <property type="match status" value="1"/>
</dbReference>
<reference evidence="18" key="1">
    <citation type="submission" date="2021-07" db="EMBL/GenBank/DDBJ databases">
        <authorList>
            <person name="Branca A.L. A."/>
        </authorList>
    </citation>
    <scope>NUCLEOTIDE SEQUENCE</scope>
</reference>
<gene>
    <name evidence="18" type="ORF">PSALAMII_LOCUS3323</name>
</gene>
<feature type="transmembrane region" description="Helical" evidence="14">
    <location>
        <begin position="2575"/>
        <end position="2602"/>
    </location>
</feature>
<dbReference type="NCBIfam" id="TIGR00378">
    <property type="entry name" value="cax"/>
    <property type="match status" value="1"/>
</dbReference>
<organism evidence="18 19">
    <name type="scientific">Penicillium salamii</name>
    <dbReference type="NCBI Taxonomy" id="1612424"/>
    <lineage>
        <taxon>Eukaryota</taxon>
        <taxon>Fungi</taxon>
        <taxon>Dikarya</taxon>
        <taxon>Ascomycota</taxon>
        <taxon>Pezizomycotina</taxon>
        <taxon>Eurotiomycetes</taxon>
        <taxon>Eurotiomycetidae</taxon>
        <taxon>Eurotiales</taxon>
        <taxon>Aspergillaceae</taxon>
        <taxon>Penicillium</taxon>
    </lineage>
</organism>
<dbReference type="GO" id="GO:0005737">
    <property type="term" value="C:cytoplasm"/>
    <property type="evidence" value="ECO:0007669"/>
    <property type="project" value="UniProtKB-SubCell"/>
</dbReference>
<evidence type="ECO:0000256" key="9">
    <source>
        <dbReference type="ARBA" id="ARBA00022989"/>
    </source>
</evidence>
<evidence type="ECO:0000256" key="11">
    <source>
        <dbReference type="PROSITE-ProRule" id="PRU00192"/>
    </source>
</evidence>
<name>A0A9W4IVN9_9EURO</name>
<dbReference type="InterPro" id="IPR026791">
    <property type="entry name" value="DOCK"/>
</dbReference>
<dbReference type="InterPro" id="IPR043161">
    <property type="entry name" value="DOCK_C_lobe_A"/>
</dbReference>
<dbReference type="InterPro" id="IPR046769">
    <property type="entry name" value="DOCKER_Lobe_A"/>
</dbReference>
<protein>
    <recommendedName>
        <fullName evidence="20">Dedicator of cytokinesis</fullName>
    </recommendedName>
</protein>
<evidence type="ECO:0000259" key="16">
    <source>
        <dbReference type="PROSITE" id="PS51650"/>
    </source>
</evidence>
<feature type="transmembrane region" description="Helical" evidence="14">
    <location>
        <begin position="2312"/>
        <end position="2329"/>
    </location>
</feature>
<dbReference type="CDD" id="cd08679">
    <property type="entry name" value="C2_DOCK180_related"/>
    <property type="match status" value="1"/>
</dbReference>
<feature type="domain" description="DOCKER" evidence="17">
    <location>
        <begin position="1449"/>
        <end position="1871"/>
    </location>
</feature>
<dbReference type="GO" id="GO:0007264">
    <property type="term" value="P:small GTPase-mediated signal transduction"/>
    <property type="evidence" value="ECO:0007669"/>
    <property type="project" value="InterPro"/>
</dbReference>
<dbReference type="InterPro" id="IPR032376">
    <property type="entry name" value="DOCK_N"/>
</dbReference>
<dbReference type="Pfam" id="PF14429">
    <property type="entry name" value="DOCK-C2"/>
    <property type="match status" value="1"/>
</dbReference>
<dbReference type="FunFam" id="1.20.1420.30:FF:000011">
    <property type="entry name" value="Vacuolar calcium ion transporter"/>
    <property type="match status" value="1"/>
</dbReference>
<dbReference type="InterPro" id="IPR027007">
    <property type="entry name" value="C2_DOCK-type_domain"/>
</dbReference>
<feature type="compositionally biased region" description="Polar residues" evidence="13">
    <location>
        <begin position="2053"/>
        <end position="2077"/>
    </location>
</feature>
<keyword evidence="10 14" id="KW-0472">Membrane</keyword>
<dbReference type="InterPro" id="IPR001452">
    <property type="entry name" value="SH3_domain"/>
</dbReference>
<keyword evidence="7" id="KW-0344">Guanine-nucleotide releasing factor</keyword>
<dbReference type="InterPro" id="IPR027357">
    <property type="entry name" value="DOCKER_dom"/>
</dbReference>
<evidence type="ECO:0000313" key="18">
    <source>
        <dbReference type="EMBL" id="CAG8353247.1"/>
    </source>
</evidence>
<dbReference type="InterPro" id="IPR042455">
    <property type="entry name" value="DOCK_N_sub1"/>
</dbReference>
<feature type="compositionally biased region" description="Polar residues" evidence="13">
    <location>
        <begin position="1932"/>
        <end position="1947"/>
    </location>
</feature>
<dbReference type="GO" id="GO:0005085">
    <property type="term" value="F:guanyl-nucleotide exchange factor activity"/>
    <property type="evidence" value="ECO:0007669"/>
    <property type="project" value="UniProtKB-KW"/>
</dbReference>
<evidence type="ECO:0000313" key="19">
    <source>
        <dbReference type="Proteomes" id="UP001152646"/>
    </source>
</evidence>
<keyword evidence="4 11" id="KW-0728">SH3 domain</keyword>
<dbReference type="PROSITE" id="PS50002">
    <property type="entry name" value="SH3"/>
    <property type="match status" value="1"/>
</dbReference>
<dbReference type="Proteomes" id="UP001152646">
    <property type="component" value="Unassembled WGS sequence"/>
</dbReference>
<dbReference type="SUPFAM" id="SSF50044">
    <property type="entry name" value="SH3-domain"/>
    <property type="match status" value="1"/>
</dbReference>
<feature type="transmembrane region" description="Helical" evidence="14">
    <location>
        <begin position="2608"/>
        <end position="2629"/>
    </location>
</feature>
<comment type="subcellular location">
    <subcellularLocation>
        <location evidence="2">Cytoplasm</location>
    </subcellularLocation>
    <subcellularLocation>
        <location evidence="1">Membrane</location>
        <topology evidence="1">Multi-pass membrane protein</topology>
    </subcellularLocation>
</comment>
<dbReference type="NCBIfam" id="TIGR00846">
    <property type="entry name" value="caca2"/>
    <property type="match status" value="1"/>
</dbReference>
<comment type="similarity">
    <text evidence="3">Belongs to the Ca(2+):cation antiporter (CaCA) (TC 2.A.19) family.</text>
</comment>
<keyword evidence="5" id="KW-0963">Cytoplasm</keyword>
<dbReference type="SMART" id="SM00326">
    <property type="entry name" value="SH3"/>
    <property type="match status" value="1"/>
</dbReference>